<dbReference type="PROSITE" id="PS51375">
    <property type="entry name" value="PPR"/>
    <property type="match status" value="8"/>
</dbReference>
<gene>
    <name evidence="5" type="ordered locus">MTR_8g027810</name>
</gene>
<organism evidence="5 7">
    <name type="scientific">Medicago truncatula</name>
    <name type="common">Barrel medic</name>
    <name type="synonym">Medicago tribuloides</name>
    <dbReference type="NCBI Taxonomy" id="3880"/>
    <lineage>
        <taxon>Eukaryota</taxon>
        <taxon>Viridiplantae</taxon>
        <taxon>Streptophyta</taxon>
        <taxon>Embryophyta</taxon>
        <taxon>Tracheophyta</taxon>
        <taxon>Spermatophyta</taxon>
        <taxon>Magnoliopsida</taxon>
        <taxon>eudicotyledons</taxon>
        <taxon>Gunneridae</taxon>
        <taxon>Pentapetalae</taxon>
        <taxon>rosids</taxon>
        <taxon>fabids</taxon>
        <taxon>Fabales</taxon>
        <taxon>Fabaceae</taxon>
        <taxon>Papilionoideae</taxon>
        <taxon>50 kb inversion clade</taxon>
        <taxon>NPAAA clade</taxon>
        <taxon>Hologalegina</taxon>
        <taxon>IRL clade</taxon>
        <taxon>Trifolieae</taxon>
        <taxon>Medicago</taxon>
    </lineage>
</organism>
<evidence type="ECO:0000256" key="2">
    <source>
        <dbReference type="ARBA" id="ARBA00022737"/>
    </source>
</evidence>
<dbReference type="GO" id="GO:0009451">
    <property type="term" value="P:RNA modification"/>
    <property type="evidence" value="ECO:0000318"/>
    <property type="project" value="GO_Central"/>
</dbReference>
<dbReference type="Pfam" id="PF20431">
    <property type="entry name" value="E_motif"/>
    <property type="match status" value="1"/>
</dbReference>
<dbReference type="PANTHER" id="PTHR47926:SF539">
    <property type="entry name" value="DYW DOMAIN-CONTAINING PROTEIN"/>
    <property type="match status" value="1"/>
</dbReference>
<dbReference type="PANTHER" id="PTHR47926">
    <property type="entry name" value="PENTATRICOPEPTIDE REPEAT-CONTAINING PROTEIN"/>
    <property type="match status" value="1"/>
</dbReference>
<feature type="domain" description="DYW" evidence="4">
    <location>
        <begin position="845"/>
        <end position="937"/>
    </location>
</feature>
<dbReference type="GO" id="GO:0003723">
    <property type="term" value="F:RNA binding"/>
    <property type="evidence" value="ECO:0007669"/>
    <property type="project" value="InterPro"/>
</dbReference>
<evidence type="ECO:0000313" key="7">
    <source>
        <dbReference type="Proteomes" id="UP000002051"/>
    </source>
</evidence>
<dbReference type="GO" id="GO:0008270">
    <property type="term" value="F:zinc ion binding"/>
    <property type="evidence" value="ECO:0007669"/>
    <property type="project" value="InterPro"/>
</dbReference>
<reference evidence="6" key="3">
    <citation type="submission" date="2015-04" db="UniProtKB">
        <authorList>
            <consortium name="EnsemblPlants"/>
        </authorList>
    </citation>
    <scope>IDENTIFICATION</scope>
    <source>
        <strain evidence="6">cv. Jemalong A17</strain>
    </source>
</reference>
<dbReference type="InterPro" id="IPR046960">
    <property type="entry name" value="PPR_At4g14850-like_plant"/>
</dbReference>
<feature type="repeat" description="PPR" evidence="3">
    <location>
        <begin position="494"/>
        <end position="528"/>
    </location>
</feature>
<name>A0A072TN87_MEDTR</name>
<dbReference type="EnsemblPlants" id="KEH18681">
    <property type="protein sequence ID" value="KEH18681"/>
    <property type="gene ID" value="MTR_8g027810"/>
</dbReference>
<dbReference type="SUPFAM" id="SSF48452">
    <property type="entry name" value="TPR-like"/>
    <property type="match status" value="1"/>
</dbReference>
<proteinExistence type="inferred from homology"/>
<dbReference type="InterPro" id="IPR046848">
    <property type="entry name" value="E_motif"/>
</dbReference>
<dbReference type="InterPro" id="IPR011990">
    <property type="entry name" value="TPR-like_helical_dom_sf"/>
</dbReference>
<feature type="repeat" description="PPR" evidence="3">
    <location>
        <begin position="459"/>
        <end position="493"/>
    </location>
</feature>
<dbReference type="Proteomes" id="UP000002051">
    <property type="component" value="Chromosome 8"/>
</dbReference>
<dbReference type="Pfam" id="PF14432">
    <property type="entry name" value="DYW_deaminase"/>
    <property type="match status" value="1"/>
</dbReference>
<dbReference type="InterPro" id="IPR032867">
    <property type="entry name" value="DYW_dom"/>
</dbReference>
<feature type="repeat" description="PPR" evidence="3">
    <location>
        <begin position="529"/>
        <end position="563"/>
    </location>
</feature>
<dbReference type="HOGENOM" id="CLU_002706_15_8_1"/>
<dbReference type="NCBIfam" id="TIGR00756">
    <property type="entry name" value="PPR"/>
    <property type="match status" value="7"/>
</dbReference>
<accession>A0A072TN87</accession>
<keyword evidence="2" id="KW-0677">Repeat</keyword>
<evidence type="ECO:0000313" key="5">
    <source>
        <dbReference type="EMBL" id="KEH18681.1"/>
    </source>
</evidence>
<evidence type="ECO:0000256" key="1">
    <source>
        <dbReference type="ARBA" id="ARBA00006643"/>
    </source>
</evidence>
<dbReference type="EMBL" id="CM001224">
    <property type="protein sequence ID" value="KEH18681.1"/>
    <property type="molecule type" value="Genomic_DNA"/>
</dbReference>
<protein>
    <submittedName>
        <fullName evidence="5">Pentatricopeptide (PPR) repeat protein</fullName>
    </submittedName>
</protein>
<dbReference type="FunFam" id="1.25.40.10:FF:000090">
    <property type="entry name" value="Pentatricopeptide repeat-containing protein, chloroplastic"/>
    <property type="match status" value="1"/>
</dbReference>
<feature type="repeat" description="PPR" evidence="3">
    <location>
        <begin position="665"/>
        <end position="695"/>
    </location>
</feature>
<comment type="similarity">
    <text evidence="1">Belongs to the PPR family. PCMP-H subfamily.</text>
</comment>
<dbReference type="InterPro" id="IPR002885">
    <property type="entry name" value="PPR_rpt"/>
</dbReference>
<reference evidence="5 7" key="1">
    <citation type="journal article" date="2011" name="Nature">
        <title>The Medicago genome provides insight into the evolution of rhizobial symbioses.</title>
        <authorList>
            <person name="Young N.D."/>
            <person name="Debelle F."/>
            <person name="Oldroyd G.E."/>
            <person name="Geurts R."/>
            <person name="Cannon S.B."/>
            <person name="Udvardi M.K."/>
            <person name="Benedito V.A."/>
            <person name="Mayer K.F."/>
            <person name="Gouzy J."/>
            <person name="Schoof H."/>
            <person name="Van de Peer Y."/>
            <person name="Proost S."/>
            <person name="Cook D.R."/>
            <person name="Meyers B.C."/>
            <person name="Spannagl M."/>
            <person name="Cheung F."/>
            <person name="De Mita S."/>
            <person name="Krishnakumar V."/>
            <person name="Gundlach H."/>
            <person name="Zhou S."/>
            <person name="Mudge J."/>
            <person name="Bharti A.K."/>
            <person name="Murray J.D."/>
            <person name="Naoumkina M.A."/>
            <person name="Rosen B."/>
            <person name="Silverstein K.A."/>
            <person name="Tang H."/>
            <person name="Rombauts S."/>
            <person name="Zhao P.X."/>
            <person name="Zhou P."/>
            <person name="Barbe V."/>
            <person name="Bardou P."/>
            <person name="Bechner M."/>
            <person name="Bellec A."/>
            <person name="Berger A."/>
            <person name="Berges H."/>
            <person name="Bidwell S."/>
            <person name="Bisseling T."/>
            <person name="Choisne N."/>
            <person name="Couloux A."/>
            <person name="Denny R."/>
            <person name="Deshpande S."/>
            <person name="Dai X."/>
            <person name="Doyle J.J."/>
            <person name="Dudez A.M."/>
            <person name="Farmer A.D."/>
            <person name="Fouteau S."/>
            <person name="Franken C."/>
            <person name="Gibelin C."/>
            <person name="Gish J."/>
            <person name="Goldstein S."/>
            <person name="Gonzalez A.J."/>
            <person name="Green P.J."/>
            <person name="Hallab A."/>
            <person name="Hartog M."/>
            <person name="Hua A."/>
            <person name="Humphray S.J."/>
            <person name="Jeong D.H."/>
            <person name="Jing Y."/>
            <person name="Jocker A."/>
            <person name="Kenton S.M."/>
            <person name="Kim D.J."/>
            <person name="Klee K."/>
            <person name="Lai H."/>
            <person name="Lang C."/>
            <person name="Lin S."/>
            <person name="Macmil S.L."/>
            <person name="Magdelenat G."/>
            <person name="Matthews L."/>
            <person name="McCorrison J."/>
            <person name="Monaghan E.L."/>
            <person name="Mun J.H."/>
            <person name="Najar F.Z."/>
            <person name="Nicholson C."/>
            <person name="Noirot C."/>
            <person name="O'Bleness M."/>
            <person name="Paule C.R."/>
            <person name="Poulain J."/>
            <person name="Prion F."/>
            <person name="Qin B."/>
            <person name="Qu C."/>
            <person name="Retzel E.F."/>
            <person name="Riddle C."/>
            <person name="Sallet E."/>
            <person name="Samain S."/>
            <person name="Samson N."/>
            <person name="Sanders I."/>
            <person name="Saurat O."/>
            <person name="Scarpelli C."/>
            <person name="Schiex T."/>
            <person name="Segurens B."/>
            <person name="Severin A.J."/>
            <person name="Sherrier D.J."/>
            <person name="Shi R."/>
            <person name="Sims S."/>
            <person name="Singer S.R."/>
            <person name="Sinharoy S."/>
            <person name="Sterck L."/>
            <person name="Viollet A."/>
            <person name="Wang B.B."/>
            <person name="Wang K."/>
            <person name="Wang M."/>
            <person name="Wang X."/>
            <person name="Warfsmann J."/>
            <person name="Weissenbach J."/>
            <person name="White D.D."/>
            <person name="White J.D."/>
            <person name="Wiley G.B."/>
            <person name="Wincker P."/>
            <person name="Xing Y."/>
            <person name="Yang L."/>
            <person name="Yao Z."/>
            <person name="Ying F."/>
            <person name="Zhai J."/>
            <person name="Zhou L."/>
            <person name="Zuber A."/>
            <person name="Denarie J."/>
            <person name="Dixon R.A."/>
            <person name="May G.D."/>
            <person name="Schwartz D.C."/>
            <person name="Rogers J."/>
            <person name="Quetier F."/>
            <person name="Town C.D."/>
            <person name="Roe B.A."/>
        </authorList>
    </citation>
    <scope>NUCLEOTIDE SEQUENCE [LARGE SCALE GENOMIC DNA]</scope>
    <source>
        <strain evidence="5">A17</strain>
        <strain evidence="6 7">cv. Jemalong A17</strain>
    </source>
</reference>
<dbReference type="Pfam" id="PF01535">
    <property type="entry name" value="PPR"/>
    <property type="match status" value="6"/>
</dbReference>
<feature type="repeat" description="PPR" evidence="3">
    <location>
        <begin position="358"/>
        <end position="392"/>
    </location>
</feature>
<dbReference type="Pfam" id="PF13041">
    <property type="entry name" value="PPR_2"/>
    <property type="match status" value="3"/>
</dbReference>
<dbReference type="AlphaFoldDB" id="A0A072TN87"/>
<dbReference type="Gene3D" id="1.25.40.10">
    <property type="entry name" value="Tetratricopeptide repeat domain"/>
    <property type="match status" value="5"/>
</dbReference>
<feature type="repeat" description="PPR" evidence="3">
    <location>
        <begin position="630"/>
        <end position="664"/>
    </location>
</feature>
<sequence length="967" mass="109831">MTLCVFSKHQIFMNNLSPFHHLNPHSLHNPKTQMLPRSLSPISISFSSPKFSPFFHTFHELNELRTLNSVMELHAQIIKTPKNYNFATIDGTMMRNYLEFGDFLSAIKIFFVGFARNYLLWNSFLEEFESFGGDPFEILVVFNEMYSKGVEFDSKAFTFVLKICLALREFLFGLEVHACLIKKGFHVDVHLSCALINFYGKCWSIDKANQVFHETPYKEDFLWNTIVMANLRSERWKNALELFCDMQRDSAKATVGTTVKMLQACGKLKALNEGKQLHGYALRFGLVSNTLVCNSIISMYSRNSRFKLARAVFDSMEDHSRNLSSWNSVIFSYAVDGCLNDALDTIRNGMECSGIKPDIITWNSILSGYLLRGSFEMVLTSFRSLHSLGFKPDSCSVTSALQAVIELGFFKLGKEIHGYIMRSNLNYDVYVCTSLVDMYVKNDCLEKAQAVLHRAKNKNVCAWNSLISGYSFKGQFGEAVKLLNQMVEEGITPDLVTWNGLVSGYSMQGRIDEALTIINRIKSSGITPNVVSWTALISGCSQNEKYMDALKIFSQMQAENVKPNSTTICSLLCACAGPSLLKKGEELHCFSMKLGFVDDIYVATALIDMYSEAGKLKVAYNVFNKIQEKTLPCWNCMMMGYAIHSHGEEVMILYDKMRERHIRPDAITFTALLSACKNSGLVDEGWKYFDSMQEDYNIVPTIEHYCCMVDLLGKSGFLDEASHFIETMPIKPDASIWGALLASCKIHKNIKLAEIAARKLFKMEPNNSANYVLMMNLYSSLNRWVAVERLKHSMTVLAMKIPPVWSWTQVNQSIHVFSTEGRPHPEEGEIYFELYQLISEIRKLGYAPDLNCVCQNIDDNEKEKILMSHTEKLAMVYGVMKMKGGSPIRIVKNTRICFDCHTVAKYISLVRKREILLRDGGRFHHFKNGKCACNDRWANSGATVRSIPWDGRLMSFNLESDLFASGM</sequence>
<dbReference type="PaxDb" id="3880-AES84875"/>
<reference evidence="5 7" key="2">
    <citation type="journal article" date="2014" name="BMC Genomics">
        <title>An improved genome release (version Mt4.0) for the model legume Medicago truncatula.</title>
        <authorList>
            <person name="Tang H."/>
            <person name="Krishnakumar V."/>
            <person name="Bidwell S."/>
            <person name="Rosen B."/>
            <person name="Chan A."/>
            <person name="Zhou S."/>
            <person name="Gentzbittel L."/>
            <person name="Childs K.L."/>
            <person name="Yandell M."/>
            <person name="Gundlach H."/>
            <person name="Mayer K.F."/>
            <person name="Schwartz D.C."/>
            <person name="Town C.D."/>
        </authorList>
    </citation>
    <scope>GENOME REANNOTATION</scope>
    <source>
        <strain evidence="5">A17</strain>
        <strain evidence="6 7">cv. Jemalong A17</strain>
    </source>
</reference>
<dbReference type="eggNOG" id="KOG4197">
    <property type="taxonomic scope" value="Eukaryota"/>
</dbReference>
<feature type="repeat" description="PPR" evidence="3">
    <location>
        <begin position="289"/>
        <end position="319"/>
    </location>
</feature>
<feature type="repeat" description="PPR" evidence="3">
    <location>
        <begin position="322"/>
        <end position="357"/>
    </location>
</feature>
<keyword evidence="7" id="KW-1185">Reference proteome</keyword>
<evidence type="ECO:0000259" key="4">
    <source>
        <dbReference type="Pfam" id="PF14432"/>
    </source>
</evidence>
<evidence type="ECO:0000313" key="6">
    <source>
        <dbReference type="EnsemblPlants" id="KEH18681"/>
    </source>
</evidence>
<evidence type="ECO:0000256" key="3">
    <source>
        <dbReference type="PROSITE-ProRule" id="PRU00708"/>
    </source>
</evidence>